<evidence type="ECO:0000256" key="1">
    <source>
        <dbReference type="ARBA" id="ARBA00022670"/>
    </source>
</evidence>
<dbReference type="AlphaFoldDB" id="X1BH04"/>
<dbReference type="InterPro" id="IPR008269">
    <property type="entry name" value="Lon_proteolytic"/>
</dbReference>
<dbReference type="SUPFAM" id="SSF52540">
    <property type="entry name" value="P-loop containing nucleoside triphosphate hydrolases"/>
    <property type="match status" value="1"/>
</dbReference>
<evidence type="ECO:0000256" key="4">
    <source>
        <dbReference type="ARBA" id="ARBA00022825"/>
    </source>
</evidence>
<evidence type="ECO:0000256" key="3">
    <source>
        <dbReference type="ARBA" id="ARBA00022801"/>
    </source>
</evidence>
<dbReference type="GO" id="GO:0004252">
    <property type="term" value="F:serine-type endopeptidase activity"/>
    <property type="evidence" value="ECO:0007669"/>
    <property type="project" value="InterPro"/>
</dbReference>
<dbReference type="Pfam" id="PF22667">
    <property type="entry name" value="Lon_lid"/>
    <property type="match status" value="1"/>
</dbReference>
<proteinExistence type="predicted"/>
<dbReference type="Gene3D" id="1.10.8.60">
    <property type="match status" value="1"/>
</dbReference>
<reference evidence="7" key="1">
    <citation type="journal article" date="2014" name="Front. Microbiol.">
        <title>High frequency of phylogenetically diverse reductive dehalogenase-homologous genes in deep subseafloor sedimentary metagenomes.</title>
        <authorList>
            <person name="Kawai M."/>
            <person name="Futagami T."/>
            <person name="Toyoda A."/>
            <person name="Takaki Y."/>
            <person name="Nishi S."/>
            <person name="Hori S."/>
            <person name="Arai W."/>
            <person name="Tsubouchi T."/>
            <person name="Morono Y."/>
            <person name="Uchiyama I."/>
            <person name="Ito T."/>
            <person name="Fujiyama A."/>
            <person name="Inagaki F."/>
            <person name="Takami H."/>
        </authorList>
    </citation>
    <scope>NUCLEOTIDE SEQUENCE</scope>
    <source>
        <strain evidence="7">Expedition CK06-06</strain>
    </source>
</reference>
<dbReference type="Pfam" id="PF05362">
    <property type="entry name" value="Lon_C"/>
    <property type="match status" value="1"/>
</dbReference>
<evidence type="ECO:0000313" key="7">
    <source>
        <dbReference type="EMBL" id="GAG71336.1"/>
    </source>
</evidence>
<accession>X1BH04</accession>
<dbReference type="GO" id="GO:0006508">
    <property type="term" value="P:proteolysis"/>
    <property type="evidence" value="ECO:0007669"/>
    <property type="project" value="UniProtKB-KW"/>
</dbReference>
<keyword evidence="2" id="KW-0547">Nucleotide-binding</keyword>
<dbReference type="InterPro" id="IPR027065">
    <property type="entry name" value="Lon_Prtase"/>
</dbReference>
<organism evidence="7">
    <name type="scientific">marine sediment metagenome</name>
    <dbReference type="NCBI Taxonomy" id="412755"/>
    <lineage>
        <taxon>unclassified sequences</taxon>
        <taxon>metagenomes</taxon>
        <taxon>ecological metagenomes</taxon>
    </lineage>
</organism>
<comment type="caution">
    <text evidence="7">The sequence shown here is derived from an EMBL/GenBank/DDBJ whole genome shotgun (WGS) entry which is preliminary data.</text>
</comment>
<dbReference type="InterPro" id="IPR020568">
    <property type="entry name" value="Ribosomal_Su5_D2-typ_SF"/>
</dbReference>
<dbReference type="InterPro" id="IPR027417">
    <property type="entry name" value="P-loop_NTPase"/>
</dbReference>
<name>X1BH04_9ZZZZ</name>
<keyword evidence="3" id="KW-0378">Hydrolase</keyword>
<dbReference type="GO" id="GO:0005524">
    <property type="term" value="F:ATP binding"/>
    <property type="evidence" value="ECO:0007669"/>
    <property type="project" value="UniProtKB-KW"/>
</dbReference>
<dbReference type="InterPro" id="IPR008268">
    <property type="entry name" value="Peptidase_S16_AS"/>
</dbReference>
<dbReference type="Gene3D" id="3.40.50.300">
    <property type="entry name" value="P-loop containing nucleotide triphosphate hydrolases"/>
    <property type="match status" value="1"/>
</dbReference>
<keyword evidence="1" id="KW-0645">Protease</keyword>
<feature type="domain" description="Lon proteolytic" evidence="6">
    <location>
        <begin position="149"/>
        <end position="330"/>
    </location>
</feature>
<dbReference type="Gene3D" id="3.30.230.10">
    <property type="match status" value="1"/>
</dbReference>
<dbReference type="PROSITE" id="PS51786">
    <property type="entry name" value="LON_PROTEOLYTIC"/>
    <property type="match status" value="1"/>
</dbReference>
<dbReference type="GO" id="GO:0004176">
    <property type="term" value="F:ATP-dependent peptidase activity"/>
    <property type="evidence" value="ECO:0007669"/>
    <property type="project" value="InterPro"/>
</dbReference>
<dbReference type="InterPro" id="IPR014721">
    <property type="entry name" value="Ribsml_uS5_D2-typ_fold_subgr"/>
</dbReference>
<dbReference type="PANTHER" id="PTHR10046">
    <property type="entry name" value="ATP DEPENDENT LON PROTEASE FAMILY MEMBER"/>
    <property type="match status" value="1"/>
</dbReference>
<gene>
    <name evidence="7" type="ORF">S01H4_08692</name>
</gene>
<evidence type="ECO:0000256" key="5">
    <source>
        <dbReference type="ARBA" id="ARBA00022840"/>
    </source>
</evidence>
<evidence type="ECO:0000256" key="2">
    <source>
        <dbReference type="ARBA" id="ARBA00022741"/>
    </source>
</evidence>
<keyword evidence="4" id="KW-0720">Serine protease</keyword>
<dbReference type="PRINTS" id="PR00830">
    <property type="entry name" value="ENDOLAPTASE"/>
</dbReference>
<dbReference type="SUPFAM" id="SSF54211">
    <property type="entry name" value="Ribosomal protein S5 domain 2-like"/>
    <property type="match status" value="1"/>
</dbReference>
<dbReference type="GO" id="GO:0030163">
    <property type="term" value="P:protein catabolic process"/>
    <property type="evidence" value="ECO:0007669"/>
    <property type="project" value="InterPro"/>
</dbReference>
<dbReference type="PROSITE" id="PS01046">
    <property type="entry name" value="LON_SER"/>
    <property type="match status" value="1"/>
</dbReference>
<evidence type="ECO:0000259" key="6">
    <source>
        <dbReference type="PROSITE" id="PS51786"/>
    </source>
</evidence>
<dbReference type="InterPro" id="IPR054594">
    <property type="entry name" value="Lon_lid"/>
</dbReference>
<dbReference type="EMBL" id="BART01003020">
    <property type="protein sequence ID" value="GAG71336.1"/>
    <property type="molecule type" value="Genomic_DNA"/>
</dbReference>
<keyword evidence="5" id="KW-0067">ATP-binding</keyword>
<feature type="non-terminal residue" evidence="7">
    <location>
        <position position="1"/>
    </location>
</feature>
<protein>
    <recommendedName>
        <fullName evidence="6">Lon proteolytic domain-containing protein</fullName>
    </recommendedName>
</protein>
<sequence length="348" mass="39076">FRPEQNNQFRDHYLEVPYDLSNVLFITTGNILDTIPPALRDRMETLNLPGYSREEKLHIAQIFLVPKQLKEQGIEKYKVKFSDNAIYEIIEKYTAEAGVRNLERSIVTICRKIAREIVSNEEPPKRVISRNLEKYLGVPKIYPSEIEKKNMIGIATGLAWTPYGGDIILVEATLFPGDGKITLTGQLGDVMQESAKASLSYIRSRAEKLKIDNKKFKDFDLHLHIPAGAIPKDGPSAGITMATAMASIFQNRPVKHDVGMTGEITLRGRVLPIGGLKSKILAAQRAGLKKVIIPEKNKKDLKDIPKSVKKALDIKFVNNVDEVFDIAIEKEKKIKKKPVTEKAKYISA</sequence>